<comment type="caution">
    <text evidence="1">The sequence shown here is derived from an EMBL/GenBank/DDBJ whole genome shotgun (WGS) entry which is preliminary data.</text>
</comment>
<name>A0A8E0S3Y5_9TREM</name>
<dbReference type="EMBL" id="LUCM01001735">
    <property type="protein sequence ID" value="KAA0198453.1"/>
    <property type="molecule type" value="Genomic_DNA"/>
</dbReference>
<keyword evidence="1" id="KW-0547">Nucleotide-binding</keyword>
<keyword evidence="1" id="KW-0067">ATP-binding</keyword>
<evidence type="ECO:0000313" key="2">
    <source>
        <dbReference type="Proteomes" id="UP000728185"/>
    </source>
</evidence>
<dbReference type="AlphaFoldDB" id="A0A8E0S3Y5"/>
<protein>
    <submittedName>
        <fullName evidence="1">TFIIH basal transcription factor complex helicase XPD subunit</fullName>
    </submittedName>
</protein>
<gene>
    <name evidence="1" type="ORF">FBUS_10776</name>
</gene>
<organism evidence="1 2">
    <name type="scientific">Fasciolopsis buskii</name>
    <dbReference type="NCBI Taxonomy" id="27845"/>
    <lineage>
        <taxon>Eukaryota</taxon>
        <taxon>Metazoa</taxon>
        <taxon>Spiralia</taxon>
        <taxon>Lophotrochozoa</taxon>
        <taxon>Platyhelminthes</taxon>
        <taxon>Trematoda</taxon>
        <taxon>Digenea</taxon>
        <taxon>Plagiorchiida</taxon>
        <taxon>Echinostomata</taxon>
        <taxon>Echinostomatoidea</taxon>
        <taxon>Fasciolidae</taxon>
        <taxon>Fasciolopsis</taxon>
    </lineage>
</organism>
<dbReference type="Gene3D" id="3.40.50.300">
    <property type="entry name" value="P-loop containing nucleotide triphosphate hydrolases"/>
    <property type="match status" value="1"/>
</dbReference>
<accession>A0A8E0S3Y5</accession>
<proteinExistence type="predicted"/>
<keyword evidence="1" id="KW-0378">Hydrolase</keyword>
<sequence>MYPRILDFNPVNSASFTMTLARNCVLPMNTFYSSSVVRNYGHLLAELSAVVPDGIVAFFPSYHYLVGVFLSSINAVKSRVHSQVLCLANSSVVLYLIKSPFQLVIF</sequence>
<evidence type="ECO:0000313" key="1">
    <source>
        <dbReference type="EMBL" id="KAA0198453.1"/>
    </source>
</evidence>
<reference evidence="1" key="1">
    <citation type="submission" date="2019-05" db="EMBL/GenBank/DDBJ databases">
        <title>Annotation for the trematode Fasciolopsis buski.</title>
        <authorList>
            <person name="Choi Y.-J."/>
        </authorList>
    </citation>
    <scope>NUCLEOTIDE SEQUENCE</scope>
    <source>
        <strain evidence="1">HT</strain>
        <tissue evidence="1">Whole worm</tissue>
    </source>
</reference>
<dbReference type="Proteomes" id="UP000728185">
    <property type="component" value="Unassembled WGS sequence"/>
</dbReference>
<dbReference type="InterPro" id="IPR027417">
    <property type="entry name" value="P-loop_NTPase"/>
</dbReference>
<keyword evidence="2" id="KW-1185">Reference proteome</keyword>
<dbReference type="OrthoDB" id="6251791at2759"/>
<keyword evidence="1" id="KW-0347">Helicase</keyword>
<dbReference type="GO" id="GO:0004386">
    <property type="term" value="F:helicase activity"/>
    <property type="evidence" value="ECO:0007669"/>
    <property type="project" value="UniProtKB-KW"/>
</dbReference>